<dbReference type="GO" id="GO:0008360">
    <property type="term" value="P:regulation of cell shape"/>
    <property type="evidence" value="ECO:0007669"/>
    <property type="project" value="UniProtKB-KW"/>
</dbReference>
<feature type="transmembrane region" description="Helical" evidence="6">
    <location>
        <begin position="12"/>
        <end position="33"/>
    </location>
</feature>
<feature type="transmembrane region" description="Helical" evidence="6">
    <location>
        <begin position="295"/>
        <end position="313"/>
    </location>
</feature>
<dbReference type="EMBL" id="PEZX01000019">
    <property type="protein sequence ID" value="PIS07061.1"/>
    <property type="molecule type" value="Genomic_DNA"/>
</dbReference>
<evidence type="ECO:0000256" key="3">
    <source>
        <dbReference type="ARBA" id="ARBA00022960"/>
    </source>
</evidence>
<keyword evidence="3" id="KW-0133">Cell shape</keyword>
<gene>
    <name evidence="7" type="ORF">COT79_01200</name>
</gene>
<dbReference type="InterPro" id="IPR011923">
    <property type="entry name" value="RodA/MrdB"/>
</dbReference>
<evidence type="ECO:0000313" key="8">
    <source>
        <dbReference type="Proteomes" id="UP000231162"/>
    </source>
</evidence>
<organism evidence="7 8">
    <name type="scientific">Candidatus Berkelbacteria bacterium CG10_big_fil_rev_8_21_14_0_10_43_14</name>
    <dbReference type="NCBI Taxonomy" id="1974515"/>
    <lineage>
        <taxon>Bacteria</taxon>
        <taxon>Candidatus Berkelbacteria</taxon>
    </lineage>
</organism>
<dbReference type="PANTHER" id="PTHR30474">
    <property type="entry name" value="CELL CYCLE PROTEIN"/>
    <property type="match status" value="1"/>
</dbReference>
<dbReference type="Proteomes" id="UP000231162">
    <property type="component" value="Unassembled WGS sequence"/>
</dbReference>
<dbReference type="InterPro" id="IPR001182">
    <property type="entry name" value="FtsW/RodA"/>
</dbReference>
<evidence type="ECO:0000256" key="6">
    <source>
        <dbReference type="SAM" id="Phobius"/>
    </source>
</evidence>
<protein>
    <submittedName>
        <fullName evidence="7">Rod shape-determining protein RodA</fullName>
    </submittedName>
</protein>
<proteinExistence type="predicted"/>
<dbReference type="Pfam" id="PF01098">
    <property type="entry name" value="FTSW_RODA_SPOVE"/>
    <property type="match status" value="1"/>
</dbReference>
<dbReference type="GO" id="GO:0015648">
    <property type="term" value="F:lipid-linked peptidoglycan transporter activity"/>
    <property type="evidence" value="ECO:0007669"/>
    <property type="project" value="TreeGrafter"/>
</dbReference>
<feature type="transmembrane region" description="Helical" evidence="6">
    <location>
        <begin position="257"/>
        <end position="283"/>
    </location>
</feature>
<comment type="caution">
    <text evidence="7">The sequence shown here is derived from an EMBL/GenBank/DDBJ whole genome shotgun (WGS) entry which is preliminary data.</text>
</comment>
<evidence type="ECO:0000256" key="1">
    <source>
        <dbReference type="ARBA" id="ARBA00004141"/>
    </source>
</evidence>
<accession>A0A2M6RAS7</accession>
<evidence type="ECO:0000256" key="5">
    <source>
        <dbReference type="ARBA" id="ARBA00023136"/>
    </source>
</evidence>
<reference evidence="8" key="1">
    <citation type="submission" date="2017-09" db="EMBL/GenBank/DDBJ databases">
        <title>Depth-based differentiation of microbial function through sediment-hosted aquifers and enrichment of novel symbionts in the deep terrestrial subsurface.</title>
        <authorList>
            <person name="Probst A.J."/>
            <person name="Ladd B."/>
            <person name="Jarett J.K."/>
            <person name="Geller-Mcgrath D.E."/>
            <person name="Sieber C.M.K."/>
            <person name="Emerson J.B."/>
            <person name="Anantharaman K."/>
            <person name="Thomas B.C."/>
            <person name="Malmstrom R."/>
            <person name="Stieglmeier M."/>
            <person name="Klingl A."/>
            <person name="Woyke T."/>
            <person name="Ryan C.M."/>
            <person name="Banfield J.F."/>
        </authorList>
    </citation>
    <scope>NUCLEOTIDE SEQUENCE [LARGE SCALE GENOMIC DNA]</scope>
</reference>
<dbReference type="GO" id="GO:0032153">
    <property type="term" value="C:cell division site"/>
    <property type="evidence" value="ECO:0007669"/>
    <property type="project" value="TreeGrafter"/>
</dbReference>
<feature type="transmembrane region" description="Helical" evidence="6">
    <location>
        <begin position="179"/>
        <end position="198"/>
    </location>
</feature>
<keyword evidence="5 6" id="KW-0472">Membrane</keyword>
<evidence type="ECO:0000313" key="7">
    <source>
        <dbReference type="EMBL" id="PIS07061.1"/>
    </source>
</evidence>
<sequence>MQRVGQLFKTIDWVLILATILLVVGGITIVFSLTHGTDSHIYTNQIIYAIIGSIGALFMTFIDYRTWRSISWWLYGLTIIALGAVSVIGSKVFGATRWIDFGVFQFQPSELAKLVLIIALARYLVDQRSIGIRQIIVTTVLTALPVGLILIQPDLGSASVLVVIAIVLLLAARIPKIAIGVTAVALLLTMGIGFTQLAPYQRQRIEVFFNQSIDPAGIGYNITQSKIAIGSGGVFGRGLGQGSQSQLQFLPVAHTDFIFAVTAEATGFVGSIVLLLLMATVIVRAYSIARVSQDSFGLYCALGVATLFVYQTLVNVGGNLGLVPVTGIPLPLVSSGGTTTIVMLACIGLLQSIYLRHKKIRFT</sequence>
<feature type="transmembrane region" description="Helical" evidence="6">
    <location>
        <begin position="132"/>
        <end position="149"/>
    </location>
</feature>
<keyword evidence="4 6" id="KW-1133">Transmembrane helix</keyword>
<dbReference type="AlphaFoldDB" id="A0A2M6RAS7"/>
<dbReference type="GO" id="GO:0005886">
    <property type="term" value="C:plasma membrane"/>
    <property type="evidence" value="ECO:0007669"/>
    <property type="project" value="TreeGrafter"/>
</dbReference>
<name>A0A2M6RAS7_9BACT</name>
<feature type="transmembrane region" description="Helical" evidence="6">
    <location>
        <begin position="45"/>
        <end position="62"/>
    </location>
</feature>
<evidence type="ECO:0000256" key="2">
    <source>
        <dbReference type="ARBA" id="ARBA00022692"/>
    </source>
</evidence>
<feature type="transmembrane region" description="Helical" evidence="6">
    <location>
        <begin position="333"/>
        <end position="355"/>
    </location>
</feature>
<keyword evidence="2 6" id="KW-0812">Transmembrane</keyword>
<feature type="transmembrane region" description="Helical" evidence="6">
    <location>
        <begin position="74"/>
        <end position="94"/>
    </location>
</feature>
<feature type="transmembrane region" description="Helical" evidence="6">
    <location>
        <begin position="106"/>
        <end position="125"/>
    </location>
</feature>
<feature type="transmembrane region" description="Helical" evidence="6">
    <location>
        <begin position="155"/>
        <end position="172"/>
    </location>
</feature>
<comment type="subcellular location">
    <subcellularLocation>
        <location evidence="1">Membrane</location>
        <topology evidence="1">Multi-pass membrane protein</topology>
    </subcellularLocation>
</comment>
<dbReference type="NCBIfam" id="TIGR02210">
    <property type="entry name" value="rodA_shape"/>
    <property type="match status" value="1"/>
</dbReference>
<dbReference type="GO" id="GO:0051301">
    <property type="term" value="P:cell division"/>
    <property type="evidence" value="ECO:0007669"/>
    <property type="project" value="InterPro"/>
</dbReference>
<evidence type="ECO:0000256" key="4">
    <source>
        <dbReference type="ARBA" id="ARBA00022989"/>
    </source>
</evidence>